<evidence type="ECO:0000313" key="2">
    <source>
        <dbReference type="Proteomes" id="UP000297194"/>
    </source>
</evidence>
<organism evidence="1 2">
    <name type="scientific">Mythimna unipuncta nucleopolyhedrovirus</name>
    <dbReference type="NCBI Taxonomy" id="447897"/>
    <lineage>
        <taxon>Viruses</taxon>
        <taxon>Viruses incertae sedis</taxon>
        <taxon>Naldaviricetes</taxon>
        <taxon>Lefavirales</taxon>
        <taxon>Baculoviridae</taxon>
        <taxon>Alphabaculovirus</taxon>
    </lineage>
</organism>
<protein>
    <submittedName>
        <fullName evidence="1">LEF-7</fullName>
    </submittedName>
</protein>
<dbReference type="EMBL" id="MF375894">
    <property type="protein sequence ID" value="AUV65300.1"/>
    <property type="molecule type" value="Genomic_DNA"/>
</dbReference>
<sequence length="283" mass="33518">MISTTLKRSCDEMEDYEQPSKLQRTDDAQCMEIDESLVQKLPLDVKRNILEYLGAPIYSYITQDKFGTDMLMLKNNNLRMYFTSRPFNYVIEQDTALMRFFKNTNGAWIRLPLLAIQEFFAYFTSQPDDYDIYTDPMLRYFFPNVDFNILPDPTKFYDADGAKMVYDTILNFLKSANESIVECITCYYLTRKVHTLMTIQLIQYFYVFYKKNKLDLPNFWLPDNMKNWRNRADELKFGTCYLCRGNGVLYLRQICNVNLREDIQCIGNMICVSCNACLVYVFC</sequence>
<dbReference type="KEGG" id="vg:40526973"/>
<dbReference type="Proteomes" id="UP000297194">
    <property type="component" value="Segment"/>
</dbReference>
<reference evidence="1" key="1">
    <citation type="journal article" date="2017" name="Virus Genes">
        <title>The complete genome sequence of a third distinct baculovirus isolated from the true armyworm, Mythimna unipuncta, contains two copies of the lef-7 gene.</title>
        <authorList>
            <person name="Harrison R.L."/>
            <person name="Mowery J.D."/>
            <person name="Rowley D.L."/>
            <person name="Bauchan G.R."/>
            <person name="Theilmann D.A."/>
            <person name="Rohrmann G.F."/>
            <person name="Erlandson M.A."/>
        </authorList>
    </citation>
    <scope>NUCLEOTIDE SEQUENCE [LARGE SCALE GENOMIC DNA]</scope>
    <source>
        <strain evidence="1">#7</strain>
    </source>
</reference>
<accession>A0A2K9VS84</accession>
<proteinExistence type="predicted"/>
<evidence type="ECO:0000313" key="1">
    <source>
        <dbReference type="EMBL" id="AUV65300.1"/>
    </source>
</evidence>
<keyword evidence="2" id="KW-1185">Reference proteome</keyword>
<name>A0A2K9VS84_9ABAC</name>
<dbReference type="GeneID" id="40526973"/>
<dbReference type="RefSeq" id="YP_009666693.1">
    <property type="nucleotide sequence ID" value="NC_043530.1"/>
</dbReference>